<accession>A0AAV2F9J8</accession>
<organism evidence="2 3">
    <name type="scientific">Linum trigynum</name>
    <dbReference type="NCBI Taxonomy" id="586398"/>
    <lineage>
        <taxon>Eukaryota</taxon>
        <taxon>Viridiplantae</taxon>
        <taxon>Streptophyta</taxon>
        <taxon>Embryophyta</taxon>
        <taxon>Tracheophyta</taxon>
        <taxon>Spermatophyta</taxon>
        <taxon>Magnoliopsida</taxon>
        <taxon>eudicotyledons</taxon>
        <taxon>Gunneridae</taxon>
        <taxon>Pentapetalae</taxon>
        <taxon>rosids</taxon>
        <taxon>fabids</taxon>
        <taxon>Malpighiales</taxon>
        <taxon>Linaceae</taxon>
        <taxon>Linum</taxon>
    </lineage>
</organism>
<dbReference type="Proteomes" id="UP001497516">
    <property type="component" value="Chromosome 6"/>
</dbReference>
<dbReference type="AlphaFoldDB" id="A0AAV2F9J8"/>
<name>A0AAV2F9J8_9ROSI</name>
<feature type="compositionally biased region" description="Basic and acidic residues" evidence="1">
    <location>
        <begin position="72"/>
        <end position="83"/>
    </location>
</feature>
<evidence type="ECO:0000256" key="1">
    <source>
        <dbReference type="SAM" id="MobiDB-lite"/>
    </source>
</evidence>
<protein>
    <submittedName>
        <fullName evidence="2">Uncharacterized protein</fullName>
    </submittedName>
</protein>
<sequence>MICRSYNDSRRSIRRIYERNHSHGRSIKQRPSQSKTTPVFHRKKQSIDTRFTANKEEGKSKPEATGDASVEVEGRIEKRKDAPEQGADG</sequence>
<proteinExistence type="predicted"/>
<feature type="compositionally biased region" description="Basic and acidic residues" evidence="1">
    <location>
        <begin position="53"/>
        <end position="64"/>
    </location>
</feature>
<gene>
    <name evidence="2" type="ORF">LTRI10_LOCUS34965</name>
</gene>
<evidence type="ECO:0000313" key="3">
    <source>
        <dbReference type="Proteomes" id="UP001497516"/>
    </source>
</evidence>
<evidence type="ECO:0000313" key="2">
    <source>
        <dbReference type="EMBL" id="CAL1394463.1"/>
    </source>
</evidence>
<keyword evidence="3" id="KW-1185">Reference proteome</keyword>
<reference evidence="2 3" key="1">
    <citation type="submission" date="2024-04" db="EMBL/GenBank/DDBJ databases">
        <authorList>
            <person name="Fracassetti M."/>
        </authorList>
    </citation>
    <scope>NUCLEOTIDE SEQUENCE [LARGE SCALE GENOMIC DNA]</scope>
</reference>
<dbReference type="EMBL" id="OZ034819">
    <property type="protein sequence ID" value="CAL1394463.1"/>
    <property type="molecule type" value="Genomic_DNA"/>
</dbReference>
<feature type="region of interest" description="Disordered" evidence="1">
    <location>
        <begin position="17"/>
        <end position="89"/>
    </location>
</feature>